<keyword evidence="1" id="KW-1133">Transmembrane helix</keyword>
<gene>
    <name evidence="2" type="ORF">Golob_015392</name>
</gene>
<dbReference type="GO" id="GO:0005739">
    <property type="term" value="C:mitochondrion"/>
    <property type="evidence" value="ECO:0007669"/>
    <property type="project" value="TreeGrafter"/>
</dbReference>
<reference evidence="2 3" key="1">
    <citation type="journal article" date="2019" name="Genome Biol. Evol.">
        <title>Insights into the evolution of the New World diploid cottons (Gossypium, subgenus Houzingenia) based on genome sequencing.</title>
        <authorList>
            <person name="Grover C.E."/>
            <person name="Arick M.A. 2nd"/>
            <person name="Thrash A."/>
            <person name="Conover J.L."/>
            <person name="Sanders W.S."/>
            <person name="Peterson D.G."/>
            <person name="Frelichowski J.E."/>
            <person name="Scheffler J.A."/>
            <person name="Scheffler B.E."/>
            <person name="Wendel J.F."/>
        </authorList>
    </citation>
    <scope>NUCLEOTIDE SEQUENCE [LARGE SCALE GENOMIC DNA]</scope>
    <source>
        <strain evidence="2">157</strain>
        <tissue evidence="2">Leaf</tissue>
    </source>
</reference>
<feature type="transmembrane region" description="Helical" evidence="1">
    <location>
        <begin position="165"/>
        <end position="193"/>
    </location>
</feature>
<accession>A0A7J8M165</accession>
<dbReference type="Proteomes" id="UP000593572">
    <property type="component" value="Unassembled WGS sequence"/>
</dbReference>
<evidence type="ECO:0000256" key="1">
    <source>
        <dbReference type="SAM" id="Phobius"/>
    </source>
</evidence>
<protein>
    <submittedName>
        <fullName evidence="2">Uncharacterized protein</fullName>
    </submittedName>
</protein>
<feature type="transmembrane region" description="Helical" evidence="1">
    <location>
        <begin position="118"/>
        <end position="136"/>
    </location>
</feature>
<evidence type="ECO:0000313" key="3">
    <source>
        <dbReference type="Proteomes" id="UP000593572"/>
    </source>
</evidence>
<dbReference type="AlphaFoldDB" id="A0A7J8M165"/>
<keyword evidence="1" id="KW-0812">Transmembrane</keyword>
<name>A0A7J8M165_9ROSI</name>
<keyword evidence="1" id="KW-0472">Membrane</keyword>
<dbReference type="GO" id="GO:0051537">
    <property type="term" value="F:2 iron, 2 sulfur cluster binding"/>
    <property type="evidence" value="ECO:0007669"/>
    <property type="project" value="TreeGrafter"/>
</dbReference>
<dbReference type="EMBL" id="JABEZX010000006">
    <property type="protein sequence ID" value="MBA0558370.1"/>
    <property type="molecule type" value="Genomic_DNA"/>
</dbReference>
<evidence type="ECO:0000313" key="2">
    <source>
        <dbReference type="EMBL" id="MBA0558370.1"/>
    </source>
</evidence>
<keyword evidence="3" id="KW-1185">Reference proteome</keyword>
<comment type="caution">
    <text evidence="2">The sequence shown here is derived from an EMBL/GenBank/DDBJ whole genome shotgun (WGS) entry which is preliminary data.</text>
</comment>
<sequence>MASRLFATAAEKIEPAALRRQALSLTQSTAPRIRHLLQQLNRLFLDWVFRLAAATAYSTPSVTPVRLIFNEKGKFDEFVEDKGVKIPIDPKALMHVIGTKMVFDDDKLRCFKLQSSRSFIFVFFTSFFALTLGRLVGKDIFLTIVMDTVVLTVQHMREELKRLKIPLPGICVGIIFLTILTAWLILSVIVSFVSNNSFLQRQLTIAILPTLHPPSLCILLAVAQSAFMDIGSCGKKIISVSRSLTEFCNYLGCCTSEFVFINPNSKGQRGYGKSFMTTAGVSDSRELLKFPLPDCTSISST</sequence>
<proteinExistence type="predicted"/>
<dbReference type="PANTHER" id="PTHR10072">
    <property type="entry name" value="IRON-SULFUR CLUSTER ASSEMBLY PROTEIN"/>
    <property type="match status" value="1"/>
</dbReference>
<dbReference type="GO" id="GO:0016226">
    <property type="term" value="P:iron-sulfur cluster assembly"/>
    <property type="evidence" value="ECO:0007669"/>
    <property type="project" value="TreeGrafter"/>
</dbReference>
<organism evidence="2 3">
    <name type="scientific">Gossypium lobatum</name>
    <dbReference type="NCBI Taxonomy" id="34289"/>
    <lineage>
        <taxon>Eukaryota</taxon>
        <taxon>Viridiplantae</taxon>
        <taxon>Streptophyta</taxon>
        <taxon>Embryophyta</taxon>
        <taxon>Tracheophyta</taxon>
        <taxon>Spermatophyta</taxon>
        <taxon>Magnoliopsida</taxon>
        <taxon>eudicotyledons</taxon>
        <taxon>Gunneridae</taxon>
        <taxon>Pentapetalae</taxon>
        <taxon>rosids</taxon>
        <taxon>malvids</taxon>
        <taxon>Malvales</taxon>
        <taxon>Malvaceae</taxon>
        <taxon>Malvoideae</taxon>
        <taxon>Gossypium</taxon>
    </lineage>
</organism>
<dbReference type="InterPro" id="IPR050322">
    <property type="entry name" value="Fe-S_cluster_asmbl/transfer"/>
</dbReference>
<dbReference type="PANTHER" id="PTHR10072:SF41">
    <property type="entry name" value="IRON-SULFUR CLUSTER ASSEMBLY 1 HOMOLOG, MITOCHONDRIAL"/>
    <property type="match status" value="1"/>
</dbReference>
<feature type="transmembrane region" description="Helical" evidence="1">
    <location>
        <begin position="205"/>
        <end position="227"/>
    </location>
</feature>